<keyword evidence="5" id="KW-1185">Reference proteome</keyword>
<dbReference type="PRINTS" id="PR00744">
    <property type="entry name" value="GLHYDRLASE37"/>
</dbReference>
<feature type="signal peptide" evidence="3">
    <location>
        <begin position="1"/>
        <end position="30"/>
    </location>
</feature>
<dbReference type="InterPro" id="IPR001661">
    <property type="entry name" value="Glyco_hydro_37"/>
</dbReference>
<dbReference type="GO" id="GO:0004555">
    <property type="term" value="F:alpha,alpha-trehalase activity"/>
    <property type="evidence" value="ECO:0007669"/>
    <property type="project" value="InterPro"/>
</dbReference>
<dbReference type="Pfam" id="PF01204">
    <property type="entry name" value="Trehalase"/>
    <property type="match status" value="1"/>
</dbReference>
<dbReference type="NCBIfam" id="NF009773">
    <property type="entry name" value="PRK13270.1"/>
    <property type="match status" value="1"/>
</dbReference>
<reference evidence="5" key="1">
    <citation type="submission" date="2016-10" db="EMBL/GenBank/DDBJ databases">
        <authorList>
            <person name="Varghese N."/>
            <person name="Submissions S."/>
        </authorList>
    </citation>
    <scope>NUCLEOTIDE SEQUENCE [LARGE SCALE GENOMIC DNA]</scope>
    <source>
        <strain evidence="5">S6-262</strain>
    </source>
</reference>
<evidence type="ECO:0000256" key="3">
    <source>
        <dbReference type="SAM" id="SignalP"/>
    </source>
</evidence>
<dbReference type="PANTHER" id="PTHR23403:SF8">
    <property type="entry name" value="CYTOPLASMIC TREHALASE"/>
    <property type="match status" value="1"/>
</dbReference>
<dbReference type="GO" id="GO:0005993">
    <property type="term" value="P:trehalose catabolic process"/>
    <property type="evidence" value="ECO:0007669"/>
    <property type="project" value="TreeGrafter"/>
</dbReference>
<dbReference type="EMBL" id="FOCF01000007">
    <property type="protein sequence ID" value="SEN45318.1"/>
    <property type="molecule type" value="Genomic_DNA"/>
</dbReference>
<protein>
    <submittedName>
        <fullName evidence="4">Alpha,alpha-trehalase</fullName>
    </submittedName>
</protein>
<gene>
    <name evidence="4" type="ORF">SAMN05192583_2826</name>
</gene>
<evidence type="ECO:0000313" key="5">
    <source>
        <dbReference type="Proteomes" id="UP000199206"/>
    </source>
</evidence>
<dbReference type="InterPro" id="IPR008928">
    <property type="entry name" value="6-hairpin_glycosidase_sf"/>
</dbReference>
<accession>A0A1H8GPW4</accession>
<sequence length="543" mass="59976">MRIILRFAAPLIATLLAAPAWSGAQRVAHAEPVARAQVASGQVAGPSSPADLFGELFVRVQLAPLFRDSKTFVDAVPRRAPSEIMADYRRERPADTEALRRFVLREFSFPPQPAAAQLPSLSLRDHIAALWPHLVRPPLSPPAYSSALPLDRPFIVPGGRYQEFYYWDAYFTMLGLVRDGRAKDVTAMADNFADLLARYGHIPNGTRSYYLSRSQPPFFYQMVALTSPADPAAADARYLDALMAEHRYWMDGAKDVRPGTAAKHVVRLADGTLFNRYWDARATPRDESYREDVATAAASGRPVGEVYRDLRAAAESGWDFSSRWLADGRRLETIETTALVPVDLNALLYGLEQAIAAGCTRRGDRQCAAAFDRQAKTRAAAIRRYLWDDAAGAFADLHWQSGRRSDRLTIATTMPLYVGLATRAQADRVARTVEARLLRPGGVATTTAATGQQWDEPNGWAPLQWIAITGLDRYGHKRLADAIATRWVRTVAGVYARDGRLVEKYDVDTGRPGGGGEYPVQDGFGWTNGVTRALLDRPGVSER</sequence>
<dbReference type="PROSITE" id="PS00928">
    <property type="entry name" value="TREHALASE_2"/>
    <property type="match status" value="1"/>
</dbReference>
<dbReference type="InterPro" id="IPR012341">
    <property type="entry name" value="6hp_glycosidase-like_sf"/>
</dbReference>
<feature type="chain" id="PRO_5011622868" evidence="3">
    <location>
        <begin position="31"/>
        <end position="543"/>
    </location>
</feature>
<dbReference type="SUPFAM" id="SSF48208">
    <property type="entry name" value="Six-hairpin glycosidases"/>
    <property type="match status" value="1"/>
</dbReference>
<dbReference type="Gene3D" id="1.50.10.10">
    <property type="match status" value="1"/>
</dbReference>
<dbReference type="PANTHER" id="PTHR23403">
    <property type="entry name" value="TREHALASE"/>
    <property type="match status" value="1"/>
</dbReference>
<dbReference type="Proteomes" id="UP000199206">
    <property type="component" value="Unassembled WGS sequence"/>
</dbReference>
<proteinExistence type="predicted"/>
<evidence type="ECO:0000256" key="2">
    <source>
        <dbReference type="ARBA" id="ARBA00023295"/>
    </source>
</evidence>
<name>A0A1H8GPW4_9SPHN</name>
<keyword evidence="1" id="KW-0378">Hydrolase</keyword>
<dbReference type="RefSeq" id="WP_093666343.1">
    <property type="nucleotide sequence ID" value="NZ_FOCF01000007.1"/>
</dbReference>
<dbReference type="NCBIfam" id="NF009774">
    <property type="entry name" value="PRK13271.1"/>
    <property type="match status" value="1"/>
</dbReference>
<dbReference type="OrthoDB" id="106887at2"/>
<dbReference type="STRING" id="1166340.SAMN05192583_2826"/>
<keyword evidence="2" id="KW-0326">Glycosidase</keyword>
<keyword evidence="3" id="KW-0732">Signal</keyword>
<evidence type="ECO:0000256" key="1">
    <source>
        <dbReference type="ARBA" id="ARBA00022801"/>
    </source>
</evidence>
<evidence type="ECO:0000313" key="4">
    <source>
        <dbReference type="EMBL" id="SEN45318.1"/>
    </source>
</evidence>
<organism evidence="4 5">
    <name type="scientific">Sphingomonas gellani</name>
    <dbReference type="NCBI Taxonomy" id="1166340"/>
    <lineage>
        <taxon>Bacteria</taxon>
        <taxon>Pseudomonadati</taxon>
        <taxon>Pseudomonadota</taxon>
        <taxon>Alphaproteobacteria</taxon>
        <taxon>Sphingomonadales</taxon>
        <taxon>Sphingomonadaceae</taxon>
        <taxon>Sphingomonas</taxon>
    </lineage>
</organism>
<dbReference type="AlphaFoldDB" id="A0A1H8GPW4"/>
<dbReference type="InterPro" id="IPR018232">
    <property type="entry name" value="Glyco_hydro_37_CS"/>
</dbReference>